<comment type="caution">
    <text evidence="2">The sequence shown here is derived from an EMBL/GenBank/DDBJ whole genome shotgun (WGS) entry which is preliminary data.</text>
</comment>
<protein>
    <submittedName>
        <fullName evidence="2">Uncharacterized protein</fullName>
    </submittedName>
</protein>
<reference evidence="2 3" key="1">
    <citation type="submission" date="2020-04" db="EMBL/GenBank/DDBJ databases">
        <title>Description of novel Gluconacetobacter.</title>
        <authorList>
            <person name="Sombolestani A."/>
        </authorList>
    </citation>
    <scope>NUCLEOTIDE SEQUENCE [LARGE SCALE GENOMIC DNA]</scope>
    <source>
        <strain evidence="2 3">LMG 27802</strain>
    </source>
</reference>
<keyword evidence="1" id="KW-0472">Membrane</keyword>
<organism evidence="2 3">
    <name type="scientific">Gluconacetobacter tumulisoli</name>
    <dbReference type="NCBI Taxonomy" id="1286189"/>
    <lineage>
        <taxon>Bacteria</taxon>
        <taxon>Pseudomonadati</taxon>
        <taxon>Pseudomonadota</taxon>
        <taxon>Alphaproteobacteria</taxon>
        <taxon>Acetobacterales</taxon>
        <taxon>Acetobacteraceae</taxon>
        <taxon>Gluconacetobacter</taxon>
    </lineage>
</organism>
<dbReference type="RefSeq" id="WP_182960040.1">
    <property type="nucleotide sequence ID" value="NZ_JABEQM010000011.1"/>
</dbReference>
<proteinExistence type="predicted"/>
<accession>A0A7W4PLJ1</accession>
<feature type="transmembrane region" description="Helical" evidence="1">
    <location>
        <begin position="37"/>
        <end position="54"/>
    </location>
</feature>
<evidence type="ECO:0000256" key="1">
    <source>
        <dbReference type="SAM" id="Phobius"/>
    </source>
</evidence>
<evidence type="ECO:0000313" key="3">
    <source>
        <dbReference type="Proteomes" id="UP000578030"/>
    </source>
</evidence>
<dbReference type="AlphaFoldDB" id="A0A7W4PLJ1"/>
<evidence type="ECO:0000313" key="2">
    <source>
        <dbReference type="EMBL" id="MBB2202567.1"/>
    </source>
</evidence>
<dbReference type="EMBL" id="JABEQM010000011">
    <property type="protein sequence ID" value="MBB2202567.1"/>
    <property type="molecule type" value="Genomic_DNA"/>
</dbReference>
<keyword evidence="3" id="KW-1185">Reference proteome</keyword>
<gene>
    <name evidence="2" type="ORF">HLH28_13470</name>
</gene>
<keyword evidence="1" id="KW-0812">Transmembrane</keyword>
<sequence length="220" mass="25815">MIAVGEDNLAANCNQLSLPSDVYSVFDHMVTIKPSDVGTLIVTIAIGSITIWIANWQRRISKEKVISDLFDRRYAIYDVHARAIIWVCMRDCDEKTNTEIVENAMYLGEQARFILNKSSHEYLSTVRQRLFQIITNKSDLEESGRRANINDEMRKYHWELFEKTRELEFGLIDEMGKDLPDVFMPFLKIKDFRSDGRIEVERKIILNFKHFLNTVFKIKK</sequence>
<keyword evidence="1" id="KW-1133">Transmembrane helix</keyword>
<name>A0A7W4PLJ1_9PROT</name>
<dbReference type="Proteomes" id="UP000578030">
    <property type="component" value="Unassembled WGS sequence"/>
</dbReference>